<dbReference type="Pfam" id="PF04542">
    <property type="entry name" value="Sigma70_r2"/>
    <property type="match status" value="1"/>
</dbReference>
<keyword evidence="2" id="KW-0805">Transcription regulation</keyword>
<proteinExistence type="inferred from homology"/>
<dbReference type="InterPro" id="IPR013249">
    <property type="entry name" value="RNA_pol_sigma70_r4_t2"/>
</dbReference>
<dbReference type="GO" id="GO:0003677">
    <property type="term" value="F:DNA binding"/>
    <property type="evidence" value="ECO:0007669"/>
    <property type="project" value="UniProtKB-KW"/>
</dbReference>
<dbReference type="Pfam" id="PF08281">
    <property type="entry name" value="Sigma70_r4_2"/>
    <property type="match status" value="1"/>
</dbReference>
<keyword evidence="3" id="KW-0731">Sigma factor</keyword>
<keyword evidence="5" id="KW-0804">Transcription</keyword>
<evidence type="ECO:0000256" key="2">
    <source>
        <dbReference type="ARBA" id="ARBA00023015"/>
    </source>
</evidence>
<dbReference type="InterPro" id="IPR013325">
    <property type="entry name" value="RNA_pol_sigma_r2"/>
</dbReference>
<dbReference type="Proteomes" id="UP000476064">
    <property type="component" value="Chromosome"/>
</dbReference>
<dbReference type="KEGG" id="plyc:GXP70_16320"/>
<dbReference type="RefSeq" id="WP_162357806.1">
    <property type="nucleotide sequence ID" value="NZ_CP048209.1"/>
</dbReference>
<dbReference type="SUPFAM" id="SSF88946">
    <property type="entry name" value="Sigma2 domain of RNA polymerase sigma factors"/>
    <property type="match status" value="1"/>
</dbReference>
<evidence type="ECO:0000313" key="8">
    <source>
        <dbReference type="EMBL" id="QHT61367.1"/>
    </source>
</evidence>
<keyword evidence="9" id="KW-1185">Reference proteome</keyword>
<dbReference type="InterPro" id="IPR014284">
    <property type="entry name" value="RNA_pol_sigma-70_dom"/>
</dbReference>
<dbReference type="EMBL" id="CP048209">
    <property type="protein sequence ID" value="QHT61367.1"/>
    <property type="molecule type" value="Genomic_DNA"/>
</dbReference>
<dbReference type="AlphaFoldDB" id="A0A6C0FXD8"/>
<reference evidence="8 9" key="1">
    <citation type="submission" date="2020-01" db="EMBL/GenBank/DDBJ databases">
        <title>Paenibacillus sp. nov., isolated from tomato rhizosphere.</title>
        <authorList>
            <person name="Weon H.-Y."/>
            <person name="Lee S.A."/>
        </authorList>
    </citation>
    <scope>NUCLEOTIDE SEQUENCE [LARGE SCALE GENOMIC DNA]</scope>
    <source>
        <strain evidence="8 9">12200R-189</strain>
    </source>
</reference>
<dbReference type="InterPro" id="IPR013324">
    <property type="entry name" value="RNA_pol_sigma_r3/r4-like"/>
</dbReference>
<dbReference type="NCBIfam" id="TIGR02937">
    <property type="entry name" value="sigma70-ECF"/>
    <property type="match status" value="1"/>
</dbReference>
<dbReference type="InterPro" id="IPR007627">
    <property type="entry name" value="RNA_pol_sigma70_r2"/>
</dbReference>
<gene>
    <name evidence="8" type="ORF">GXP70_16320</name>
</gene>
<dbReference type="PANTHER" id="PTHR43133:SF8">
    <property type="entry name" value="RNA POLYMERASE SIGMA FACTOR HI_1459-RELATED"/>
    <property type="match status" value="1"/>
</dbReference>
<organism evidence="8 9">
    <name type="scientific">Paenibacillus lycopersici</name>
    <dbReference type="NCBI Taxonomy" id="2704462"/>
    <lineage>
        <taxon>Bacteria</taxon>
        <taxon>Bacillati</taxon>
        <taxon>Bacillota</taxon>
        <taxon>Bacilli</taxon>
        <taxon>Bacillales</taxon>
        <taxon>Paenibacillaceae</taxon>
        <taxon>Paenibacillus</taxon>
    </lineage>
</organism>
<dbReference type="InterPro" id="IPR039425">
    <property type="entry name" value="RNA_pol_sigma-70-like"/>
</dbReference>
<evidence type="ECO:0000259" key="7">
    <source>
        <dbReference type="Pfam" id="PF08281"/>
    </source>
</evidence>
<evidence type="ECO:0000256" key="3">
    <source>
        <dbReference type="ARBA" id="ARBA00023082"/>
    </source>
</evidence>
<feature type="domain" description="RNA polymerase sigma-70 region 2" evidence="6">
    <location>
        <begin position="1"/>
        <end position="69"/>
    </location>
</feature>
<evidence type="ECO:0000256" key="4">
    <source>
        <dbReference type="ARBA" id="ARBA00023125"/>
    </source>
</evidence>
<evidence type="ECO:0000256" key="1">
    <source>
        <dbReference type="ARBA" id="ARBA00010641"/>
    </source>
</evidence>
<dbReference type="GO" id="GO:0016987">
    <property type="term" value="F:sigma factor activity"/>
    <property type="evidence" value="ECO:0007669"/>
    <property type="project" value="UniProtKB-KW"/>
</dbReference>
<evidence type="ECO:0000259" key="6">
    <source>
        <dbReference type="Pfam" id="PF04542"/>
    </source>
</evidence>
<feature type="domain" description="RNA polymerase sigma factor 70 region 4 type 2" evidence="7">
    <location>
        <begin position="103"/>
        <end position="154"/>
    </location>
</feature>
<comment type="similarity">
    <text evidence="1">Belongs to the sigma-70 factor family. ECF subfamily.</text>
</comment>
<accession>A0A6C0FXD8</accession>
<evidence type="ECO:0000256" key="5">
    <source>
        <dbReference type="ARBA" id="ARBA00023163"/>
    </source>
</evidence>
<protein>
    <submittedName>
        <fullName evidence="8">RNA polymerase sigma factor</fullName>
    </submittedName>
</protein>
<dbReference type="GO" id="GO:0006352">
    <property type="term" value="P:DNA-templated transcription initiation"/>
    <property type="evidence" value="ECO:0007669"/>
    <property type="project" value="InterPro"/>
</dbReference>
<sequence length="174" mass="19384">MYEMHSKPIFAFLFGRTNNKELAKDLLQDSFLKVWNRIEAAAAIPPDERLYWIFSIAANGLKDHYRRSAHRSKVDAQLKTASAGGSAGGDISGVLAGRERLRDIETHINALPEELRCILLMKVLGELTSAQIGMMLNQPPGTIRYKISQARKLLAEKLKLLESAPVGGRRISNE</sequence>
<keyword evidence="4" id="KW-0238">DNA-binding</keyword>
<dbReference type="SUPFAM" id="SSF88659">
    <property type="entry name" value="Sigma3 and sigma4 domains of RNA polymerase sigma factors"/>
    <property type="match status" value="1"/>
</dbReference>
<dbReference type="Gene3D" id="1.10.1740.10">
    <property type="match status" value="1"/>
</dbReference>
<dbReference type="PANTHER" id="PTHR43133">
    <property type="entry name" value="RNA POLYMERASE ECF-TYPE SIGMA FACTO"/>
    <property type="match status" value="1"/>
</dbReference>
<evidence type="ECO:0000313" key="9">
    <source>
        <dbReference type="Proteomes" id="UP000476064"/>
    </source>
</evidence>
<dbReference type="InterPro" id="IPR036388">
    <property type="entry name" value="WH-like_DNA-bd_sf"/>
</dbReference>
<dbReference type="Gene3D" id="1.10.10.10">
    <property type="entry name" value="Winged helix-like DNA-binding domain superfamily/Winged helix DNA-binding domain"/>
    <property type="match status" value="1"/>
</dbReference>
<name>A0A6C0FXD8_9BACL</name>